<evidence type="ECO:0000313" key="3">
    <source>
        <dbReference type="Proteomes" id="UP000186817"/>
    </source>
</evidence>
<gene>
    <name evidence="2" type="ORF">AK812_SmicGene7712</name>
</gene>
<dbReference type="EMBL" id="LSRX01000111">
    <property type="protein sequence ID" value="OLQ08748.1"/>
    <property type="molecule type" value="Genomic_DNA"/>
</dbReference>
<dbReference type="Proteomes" id="UP000186817">
    <property type="component" value="Unassembled WGS sequence"/>
</dbReference>
<reference evidence="2 3" key="1">
    <citation type="submission" date="2016-02" db="EMBL/GenBank/DDBJ databases">
        <title>Genome analysis of coral dinoflagellate symbionts highlights evolutionary adaptations to a symbiotic lifestyle.</title>
        <authorList>
            <person name="Aranda M."/>
            <person name="Li Y."/>
            <person name="Liew Y.J."/>
            <person name="Baumgarten S."/>
            <person name="Simakov O."/>
            <person name="Wilson M."/>
            <person name="Piel J."/>
            <person name="Ashoor H."/>
            <person name="Bougouffa S."/>
            <person name="Bajic V.B."/>
            <person name="Ryu T."/>
            <person name="Ravasi T."/>
            <person name="Bayer T."/>
            <person name="Micklem G."/>
            <person name="Kim H."/>
            <person name="Bhak J."/>
            <person name="Lajeunesse T.C."/>
            <person name="Voolstra C.R."/>
        </authorList>
    </citation>
    <scope>NUCLEOTIDE SEQUENCE [LARGE SCALE GENOMIC DNA]</scope>
    <source>
        <strain evidence="2 3">CCMP2467</strain>
    </source>
</reference>
<evidence type="ECO:0000313" key="2">
    <source>
        <dbReference type="EMBL" id="OLQ08748.1"/>
    </source>
</evidence>
<dbReference type="OrthoDB" id="10580673at2759"/>
<organism evidence="2 3">
    <name type="scientific">Symbiodinium microadriaticum</name>
    <name type="common">Dinoflagellate</name>
    <name type="synonym">Zooxanthella microadriatica</name>
    <dbReference type="NCBI Taxonomy" id="2951"/>
    <lineage>
        <taxon>Eukaryota</taxon>
        <taxon>Sar</taxon>
        <taxon>Alveolata</taxon>
        <taxon>Dinophyceae</taxon>
        <taxon>Suessiales</taxon>
        <taxon>Symbiodiniaceae</taxon>
        <taxon>Symbiodinium</taxon>
    </lineage>
</organism>
<comment type="caution">
    <text evidence="2">The sequence shown here is derived from an EMBL/GenBank/DDBJ whole genome shotgun (WGS) entry which is preliminary data.</text>
</comment>
<proteinExistence type="predicted"/>
<feature type="compositionally biased region" description="Basic and acidic residues" evidence="1">
    <location>
        <begin position="40"/>
        <end position="49"/>
    </location>
</feature>
<evidence type="ECO:0000256" key="1">
    <source>
        <dbReference type="SAM" id="MobiDB-lite"/>
    </source>
</evidence>
<keyword evidence="3" id="KW-1185">Reference proteome</keyword>
<dbReference type="AlphaFoldDB" id="A0A1Q9EMY7"/>
<name>A0A1Q9EMY7_SYMMI</name>
<sequence length="76" mass="8449">MFTCGRKPSVHTAQELRLQKVHVGSHEERARQMEAQLKQAESRAARSEEVLSSAEAKSRQRGTFGGRSSIPRASID</sequence>
<protein>
    <submittedName>
        <fullName evidence="2">Uncharacterized protein</fullName>
    </submittedName>
</protein>
<feature type="region of interest" description="Disordered" evidence="1">
    <location>
        <begin position="15"/>
        <end position="76"/>
    </location>
</feature>
<accession>A0A1Q9EMY7</accession>